<evidence type="ECO:0000313" key="3">
    <source>
        <dbReference type="Proteomes" id="UP000053105"/>
    </source>
</evidence>
<accession>A0A0N0BI64</accession>
<dbReference type="AlphaFoldDB" id="A0A0N0BI64"/>
<evidence type="ECO:0000313" key="2">
    <source>
        <dbReference type="EMBL" id="KOX77242.1"/>
    </source>
</evidence>
<organism evidence="2 3">
    <name type="scientific">Melipona quadrifasciata</name>
    <dbReference type="NCBI Taxonomy" id="166423"/>
    <lineage>
        <taxon>Eukaryota</taxon>
        <taxon>Metazoa</taxon>
        <taxon>Ecdysozoa</taxon>
        <taxon>Arthropoda</taxon>
        <taxon>Hexapoda</taxon>
        <taxon>Insecta</taxon>
        <taxon>Pterygota</taxon>
        <taxon>Neoptera</taxon>
        <taxon>Endopterygota</taxon>
        <taxon>Hymenoptera</taxon>
        <taxon>Apocrita</taxon>
        <taxon>Aculeata</taxon>
        <taxon>Apoidea</taxon>
        <taxon>Anthophila</taxon>
        <taxon>Apidae</taxon>
        <taxon>Melipona</taxon>
    </lineage>
</organism>
<sequence length="108" mass="12639">MIRIPYSDSTNAESAQDVPLQSKRATDEEEAMIGRQCGSRRVFVRNTLIEEIDLLDRVKKGREANEVNNLKNRTLRTANKKVKLSLVSNHVSKREFLKHHVWEYEESW</sequence>
<gene>
    <name evidence="2" type="ORF">WN51_10848</name>
</gene>
<name>A0A0N0BI64_9HYME</name>
<protein>
    <submittedName>
        <fullName evidence="2">Uncharacterized protein</fullName>
    </submittedName>
</protein>
<dbReference type="Proteomes" id="UP000053105">
    <property type="component" value="Unassembled WGS sequence"/>
</dbReference>
<evidence type="ECO:0000256" key="1">
    <source>
        <dbReference type="SAM" id="MobiDB-lite"/>
    </source>
</evidence>
<dbReference type="EMBL" id="KQ435733">
    <property type="protein sequence ID" value="KOX77242.1"/>
    <property type="molecule type" value="Genomic_DNA"/>
</dbReference>
<reference evidence="2 3" key="1">
    <citation type="submission" date="2015-07" db="EMBL/GenBank/DDBJ databases">
        <title>The genome of Melipona quadrifasciata.</title>
        <authorList>
            <person name="Pan H."/>
            <person name="Kapheim K."/>
        </authorList>
    </citation>
    <scope>NUCLEOTIDE SEQUENCE [LARGE SCALE GENOMIC DNA]</scope>
    <source>
        <strain evidence="2">0111107301</strain>
        <tissue evidence="2">Whole body</tissue>
    </source>
</reference>
<keyword evidence="3" id="KW-1185">Reference proteome</keyword>
<feature type="region of interest" description="Disordered" evidence="1">
    <location>
        <begin position="1"/>
        <end position="31"/>
    </location>
</feature>
<proteinExistence type="predicted"/>